<evidence type="ECO:0000256" key="10">
    <source>
        <dbReference type="PROSITE-ProRule" id="PRU00169"/>
    </source>
</evidence>
<feature type="modified residue" description="4-aspartylphosphate" evidence="10">
    <location>
        <position position="568"/>
    </location>
</feature>
<keyword evidence="14" id="KW-0808">Transferase</keyword>
<protein>
    <recommendedName>
        <fullName evidence="9">Circadian input-output histidine kinase CikA</fullName>
        <ecNumber evidence="3">2.7.13.3</ecNumber>
    </recommendedName>
    <alternativeName>
        <fullName evidence="4">Stage 0 sporulation protein A homolog</fullName>
    </alternativeName>
</protein>
<keyword evidence="11" id="KW-1133">Transmembrane helix</keyword>
<keyword evidence="11" id="KW-0472">Membrane</keyword>
<feature type="transmembrane region" description="Helical" evidence="11">
    <location>
        <begin position="21"/>
        <end position="42"/>
    </location>
</feature>
<organism evidence="14 16">
    <name type="scientific">Dorea longicatena</name>
    <dbReference type="NCBI Taxonomy" id="88431"/>
    <lineage>
        <taxon>Bacteria</taxon>
        <taxon>Bacillati</taxon>
        <taxon>Bacillota</taxon>
        <taxon>Clostridia</taxon>
        <taxon>Lachnospirales</taxon>
        <taxon>Lachnospiraceae</taxon>
        <taxon>Dorea</taxon>
    </lineage>
</organism>
<dbReference type="Gene3D" id="1.10.287.130">
    <property type="match status" value="1"/>
</dbReference>
<reference evidence="15 17" key="2">
    <citation type="submission" date="2018-08" db="EMBL/GenBank/DDBJ databases">
        <title>A genome reference for cultivated species of the human gut microbiota.</title>
        <authorList>
            <person name="Zou Y."/>
            <person name="Xue W."/>
            <person name="Luo G."/>
        </authorList>
    </citation>
    <scope>NUCLEOTIDE SEQUENCE [LARGE SCALE GENOMIC DNA]</scope>
    <source>
        <strain evidence="15 17">OM02-16</strain>
    </source>
</reference>
<evidence type="ECO:0000256" key="8">
    <source>
        <dbReference type="ARBA" id="ARBA00024867"/>
    </source>
</evidence>
<dbReference type="InterPro" id="IPR005467">
    <property type="entry name" value="His_kinase_dom"/>
</dbReference>
<dbReference type="Proteomes" id="UP000261285">
    <property type="component" value="Unassembled WGS sequence"/>
</dbReference>
<dbReference type="Gene3D" id="3.40.50.2300">
    <property type="match status" value="1"/>
</dbReference>
<feature type="domain" description="Response regulatory" evidence="13">
    <location>
        <begin position="516"/>
        <end position="639"/>
    </location>
</feature>
<dbReference type="SMART" id="SM00448">
    <property type="entry name" value="REC"/>
    <property type="match status" value="1"/>
</dbReference>
<dbReference type="InterPro" id="IPR003661">
    <property type="entry name" value="HisK_dim/P_dom"/>
</dbReference>
<keyword evidence="7" id="KW-0902">Two-component regulatory system</keyword>
<sequence>MKKTKEGVNLKKKKFLRLKNTGSIFVIAGLLIILVIASYTYILQSSYTKTALETEITRDTASADAVHKLVNRRIGKEDFDQIKDQSDEKKQLYKDISSYFNEIRTLNSTRYIYTATKNEEGKLVYVVDGLDPDADDVRHPGDYIEEEMVPYIDRAISGENVYSQDIIDTTWGPIFTACYPVRANHDGTGEIIGAFCIEMDMQSAYGMVEETNHISIICGLVAGAVLFLICLYTYYVYQKSKAEEQKQKQLLMTAAEEANAANKAKSAFLLNISHDIRTPMNAIIGFTNIALHQNTVSDIHDSLEKVQKSSNHLLSLLNDVLDFSRIESGKVIISPEPVDITQLTDNVQAIMNGLLYNRDLKFEVHRERPKNPYVLADVTRIREVLVNLLGNAVKFTKDGGKITLDISSYPGTDEKHIIIRYVVQDNGIGMSEEFQKELFKPFSQEDDANARTKYKGTGLGMAITKKHIDMMGGSIAVESKKGIGTTFTVEIPLELTEQVIQSKQKQSLHRDLTGVHVLMAEDNDLNAELATIMLEDAGMTVTRASDGKEVVNLFKNHPRDTYDLILMDIMMPNMDGHQATKAIRALGIERLDAVRIPIIALSANAFIDDIQESLDSGMNDHISKPINMEELTDTIAKYIKRDTCLAKELKQKQNDR</sequence>
<dbReference type="CDD" id="cd00082">
    <property type="entry name" value="HisKA"/>
    <property type="match status" value="1"/>
</dbReference>
<dbReference type="InterPro" id="IPR011006">
    <property type="entry name" value="CheY-like_superfamily"/>
</dbReference>
<dbReference type="PANTHER" id="PTHR45339:SF1">
    <property type="entry name" value="HYBRID SIGNAL TRANSDUCTION HISTIDINE KINASE J"/>
    <property type="match status" value="1"/>
</dbReference>
<name>A0A174QFJ0_9FIRM</name>
<dbReference type="PRINTS" id="PR00344">
    <property type="entry name" value="BCTRLSENSOR"/>
</dbReference>
<dbReference type="SMART" id="SM00387">
    <property type="entry name" value="HATPase_c"/>
    <property type="match status" value="1"/>
</dbReference>
<dbReference type="GeneID" id="96229028"/>
<evidence type="ECO:0000256" key="4">
    <source>
        <dbReference type="ARBA" id="ARBA00018672"/>
    </source>
</evidence>
<dbReference type="SMART" id="SM00388">
    <property type="entry name" value="HisKA"/>
    <property type="match status" value="1"/>
</dbReference>
<evidence type="ECO:0000259" key="12">
    <source>
        <dbReference type="PROSITE" id="PS50109"/>
    </source>
</evidence>
<dbReference type="EC" id="2.7.13.3" evidence="3"/>
<feature type="domain" description="Histidine kinase" evidence="12">
    <location>
        <begin position="271"/>
        <end position="495"/>
    </location>
</feature>
<dbReference type="Gene3D" id="3.30.565.10">
    <property type="entry name" value="Histidine kinase-like ATPase, C-terminal domain"/>
    <property type="match status" value="1"/>
</dbReference>
<dbReference type="GO" id="GO:0000155">
    <property type="term" value="F:phosphorelay sensor kinase activity"/>
    <property type="evidence" value="ECO:0007669"/>
    <property type="project" value="InterPro"/>
</dbReference>
<dbReference type="SUPFAM" id="SSF52172">
    <property type="entry name" value="CheY-like"/>
    <property type="match status" value="1"/>
</dbReference>
<dbReference type="Proteomes" id="UP000095485">
    <property type="component" value="Unassembled WGS sequence"/>
</dbReference>
<dbReference type="AlphaFoldDB" id="A0A174QFJ0"/>
<evidence type="ECO:0000313" key="14">
    <source>
        <dbReference type="EMBL" id="CUP69485.1"/>
    </source>
</evidence>
<dbReference type="InterPro" id="IPR036097">
    <property type="entry name" value="HisK_dim/P_sf"/>
</dbReference>
<dbReference type="CDD" id="cd16922">
    <property type="entry name" value="HATPase_EvgS-ArcB-TorS-like"/>
    <property type="match status" value="1"/>
</dbReference>
<gene>
    <name evidence="14" type="primary">bvgS</name>
    <name evidence="15" type="ORF">DXB16_09210</name>
    <name evidence="14" type="ORF">ERS852526_01738</name>
</gene>
<evidence type="ECO:0000313" key="17">
    <source>
        <dbReference type="Proteomes" id="UP000261285"/>
    </source>
</evidence>
<evidence type="ECO:0000256" key="5">
    <source>
        <dbReference type="ARBA" id="ARBA00022553"/>
    </source>
</evidence>
<keyword evidence="6" id="KW-0418">Kinase</keyword>
<dbReference type="Pfam" id="PF00072">
    <property type="entry name" value="Response_reg"/>
    <property type="match status" value="1"/>
</dbReference>
<dbReference type="PROSITE" id="PS50110">
    <property type="entry name" value="RESPONSE_REGULATORY"/>
    <property type="match status" value="1"/>
</dbReference>
<evidence type="ECO:0000256" key="2">
    <source>
        <dbReference type="ARBA" id="ARBA00006402"/>
    </source>
</evidence>
<reference evidence="14 16" key="1">
    <citation type="submission" date="2015-09" db="EMBL/GenBank/DDBJ databases">
        <authorList>
            <consortium name="Pathogen Informatics"/>
        </authorList>
    </citation>
    <scope>NUCLEOTIDE SEQUENCE [LARGE SCALE GENOMIC DNA]</scope>
    <source>
        <strain evidence="14 16">2789STDY5834914</strain>
    </source>
</reference>
<dbReference type="FunFam" id="3.30.565.10:FF:000010">
    <property type="entry name" value="Sensor histidine kinase RcsC"/>
    <property type="match status" value="1"/>
</dbReference>
<evidence type="ECO:0000313" key="15">
    <source>
        <dbReference type="EMBL" id="RGO31889.1"/>
    </source>
</evidence>
<dbReference type="SUPFAM" id="SSF55874">
    <property type="entry name" value="ATPase domain of HSP90 chaperone/DNA topoisomerase II/histidine kinase"/>
    <property type="match status" value="1"/>
</dbReference>
<accession>A0A174QFJ0</accession>
<comment type="function">
    <text evidence="8">May play the central regulatory role in sporulation. It may be an element of the effector pathway responsible for the activation of sporulation genes in response to nutritional stress. Spo0A may act in concert with spo0H (a sigma factor) to control the expression of some genes that are critical to the sporulation process.</text>
</comment>
<dbReference type="Pfam" id="PF02518">
    <property type="entry name" value="HATPase_c"/>
    <property type="match status" value="1"/>
</dbReference>
<evidence type="ECO:0000259" key="13">
    <source>
        <dbReference type="PROSITE" id="PS50110"/>
    </source>
</evidence>
<keyword evidence="11" id="KW-0812">Transmembrane</keyword>
<evidence type="ECO:0000313" key="16">
    <source>
        <dbReference type="Proteomes" id="UP000095485"/>
    </source>
</evidence>
<dbReference type="InterPro" id="IPR001789">
    <property type="entry name" value="Sig_transdc_resp-reg_receiver"/>
</dbReference>
<dbReference type="InterPro" id="IPR003594">
    <property type="entry name" value="HATPase_dom"/>
</dbReference>
<evidence type="ECO:0000256" key="7">
    <source>
        <dbReference type="ARBA" id="ARBA00023012"/>
    </source>
</evidence>
<dbReference type="EMBL" id="QSVN01000009">
    <property type="protein sequence ID" value="RGO31889.1"/>
    <property type="molecule type" value="Genomic_DNA"/>
</dbReference>
<dbReference type="OrthoDB" id="9813048at2"/>
<feature type="transmembrane region" description="Helical" evidence="11">
    <location>
        <begin position="214"/>
        <end position="237"/>
    </location>
</feature>
<evidence type="ECO:0000256" key="3">
    <source>
        <dbReference type="ARBA" id="ARBA00012438"/>
    </source>
</evidence>
<dbReference type="InterPro" id="IPR036890">
    <property type="entry name" value="HATPase_C_sf"/>
</dbReference>
<dbReference type="PROSITE" id="PS50109">
    <property type="entry name" value="HIS_KIN"/>
    <property type="match status" value="1"/>
</dbReference>
<evidence type="ECO:0000256" key="1">
    <source>
        <dbReference type="ARBA" id="ARBA00000085"/>
    </source>
</evidence>
<dbReference type="EMBL" id="CZAY01000012">
    <property type="protein sequence ID" value="CUP69485.1"/>
    <property type="molecule type" value="Genomic_DNA"/>
</dbReference>
<evidence type="ECO:0000256" key="11">
    <source>
        <dbReference type="SAM" id="Phobius"/>
    </source>
</evidence>
<comment type="catalytic activity">
    <reaction evidence="1">
        <text>ATP + protein L-histidine = ADP + protein N-phospho-L-histidine.</text>
        <dbReference type="EC" id="2.7.13.3"/>
    </reaction>
</comment>
<dbReference type="CDD" id="cd17546">
    <property type="entry name" value="REC_hyHK_CKI1_RcsC-like"/>
    <property type="match status" value="1"/>
</dbReference>
<proteinExistence type="inferred from homology"/>
<dbReference type="SUPFAM" id="SSF47384">
    <property type="entry name" value="Homodimeric domain of signal transducing histidine kinase"/>
    <property type="match status" value="1"/>
</dbReference>
<dbReference type="InterPro" id="IPR004358">
    <property type="entry name" value="Sig_transdc_His_kin-like_C"/>
</dbReference>
<dbReference type="Pfam" id="PF00512">
    <property type="entry name" value="HisKA"/>
    <property type="match status" value="1"/>
</dbReference>
<dbReference type="RefSeq" id="WP_081021038.1">
    <property type="nucleotide sequence ID" value="NZ_CABMEZ010000009.1"/>
</dbReference>
<keyword evidence="5 10" id="KW-0597">Phosphoprotein</keyword>
<evidence type="ECO:0000256" key="9">
    <source>
        <dbReference type="ARBA" id="ARBA00074306"/>
    </source>
</evidence>
<evidence type="ECO:0000256" key="6">
    <source>
        <dbReference type="ARBA" id="ARBA00022777"/>
    </source>
</evidence>
<dbReference type="PANTHER" id="PTHR45339">
    <property type="entry name" value="HYBRID SIGNAL TRANSDUCTION HISTIDINE KINASE J"/>
    <property type="match status" value="1"/>
</dbReference>
<comment type="similarity">
    <text evidence="2">In the N-terminal section; belongs to the phytochrome family.</text>
</comment>